<evidence type="ECO:0000313" key="1">
    <source>
        <dbReference type="EMBL" id="DAG06267.1"/>
    </source>
</evidence>
<name>A0A8S5VI31_9CAUD</name>
<organism evidence="1">
    <name type="scientific">Myoviridae sp. ctCYN4</name>
    <dbReference type="NCBI Taxonomy" id="2825051"/>
    <lineage>
        <taxon>Viruses</taxon>
        <taxon>Duplodnaviria</taxon>
        <taxon>Heunggongvirae</taxon>
        <taxon>Uroviricota</taxon>
        <taxon>Caudoviricetes</taxon>
    </lineage>
</organism>
<reference evidence="1" key="1">
    <citation type="journal article" date="2021" name="Proc. Natl. Acad. Sci. U.S.A.">
        <title>A Catalog of Tens of Thousands of Viruses from Human Metagenomes Reveals Hidden Associations with Chronic Diseases.</title>
        <authorList>
            <person name="Tisza M.J."/>
            <person name="Buck C.B."/>
        </authorList>
    </citation>
    <scope>NUCLEOTIDE SEQUENCE</scope>
    <source>
        <strain evidence="1">CtCYN4</strain>
    </source>
</reference>
<sequence length="58" mass="6797">MEINNTESKKIKITKLNNFISFELLRKMKEKEPDTKFILPNGKEAILNDKKEQSKSSK</sequence>
<protein>
    <submittedName>
        <fullName evidence="1">Uncharacterized protein</fullName>
    </submittedName>
</protein>
<proteinExistence type="predicted"/>
<dbReference type="EMBL" id="BK016268">
    <property type="protein sequence ID" value="DAG06267.1"/>
    <property type="molecule type" value="Genomic_DNA"/>
</dbReference>
<accession>A0A8S5VI31</accession>